<dbReference type="CDD" id="cd09873">
    <property type="entry name" value="PIN_Pae0151-like"/>
    <property type="match status" value="1"/>
</dbReference>
<dbReference type="EC" id="3.1.-.-" evidence="6"/>
<reference evidence="8 9" key="1">
    <citation type="submission" date="2016-04" db="EMBL/GenBank/DDBJ databases">
        <title>Complete genome sequence of Thermococcus siculi type strain RG-20.</title>
        <authorList>
            <person name="Oger P.M."/>
        </authorList>
    </citation>
    <scope>NUCLEOTIDE SEQUENCE [LARGE SCALE GENOMIC DNA]</scope>
    <source>
        <strain evidence="8 9">RG-20</strain>
    </source>
</reference>
<dbReference type="Gene3D" id="3.40.50.1010">
    <property type="entry name" value="5'-nuclease"/>
    <property type="match status" value="1"/>
</dbReference>
<evidence type="ECO:0000256" key="4">
    <source>
        <dbReference type="ARBA" id="ARBA00022801"/>
    </source>
</evidence>
<evidence type="ECO:0000313" key="8">
    <source>
        <dbReference type="EMBL" id="ASJ08069.1"/>
    </source>
</evidence>
<evidence type="ECO:0000256" key="5">
    <source>
        <dbReference type="ARBA" id="ARBA00022842"/>
    </source>
</evidence>
<dbReference type="Proteomes" id="UP000250125">
    <property type="component" value="Chromosome"/>
</dbReference>
<evidence type="ECO:0000256" key="1">
    <source>
        <dbReference type="ARBA" id="ARBA00022649"/>
    </source>
</evidence>
<dbReference type="InterPro" id="IPR029060">
    <property type="entry name" value="PIN-like_dom_sf"/>
</dbReference>
<keyword evidence="1 6" id="KW-1277">Toxin-antitoxin system</keyword>
<evidence type="ECO:0000259" key="7">
    <source>
        <dbReference type="Pfam" id="PF01850"/>
    </source>
</evidence>
<accession>A0A2Z2MI64</accession>
<evidence type="ECO:0000256" key="3">
    <source>
        <dbReference type="ARBA" id="ARBA00022723"/>
    </source>
</evidence>
<evidence type="ECO:0000256" key="2">
    <source>
        <dbReference type="ARBA" id="ARBA00022722"/>
    </source>
</evidence>
<dbReference type="SUPFAM" id="SSF88723">
    <property type="entry name" value="PIN domain-like"/>
    <property type="match status" value="1"/>
</dbReference>
<dbReference type="GO" id="GO:0016787">
    <property type="term" value="F:hydrolase activity"/>
    <property type="evidence" value="ECO:0007669"/>
    <property type="project" value="UniProtKB-KW"/>
</dbReference>
<dbReference type="InterPro" id="IPR002716">
    <property type="entry name" value="PIN_dom"/>
</dbReference>
<dbReference type="GeneID" id="33316981"/>
<dbReference type="PANTHER" id="PTHR35901">
    <property type="entry name" value="RIBONUCLEASE VAPC3"/>
    <property type="match status" value="1"/>
</dbReference>
<comment type="similarity">
    <text evidence="6">Belongs to the PINc/VapC protein family.</text>
</comment>
<dbReference type="GO" id="GO:0004540">
    <property type="term" value="F:RNA nuclease activity"/>
    <property type="evidence" value="ECO:0007669"/>
    <property type="project" value="InterPro"/>
</dbReference>
<keyword evidence="9" id="KW-1185">Reference proteome</keyword>
<dbReference type="PANTHER" id="PTHR35901:SF1">
    <property type="entry name" value="EXONUCLEASE VAPC9"/>
    <property type="match status" value="1"/>
</dbReference>
<evidence type="ECO:0000313" key="9">
    <source>
        <dbReference type="Proteomes" id="UP000250125"/>
    </source>
</evidence>
<comment type="function">
    <text evidence="6">Toxic component of a toxin-antitoxin (TA) system. An RNase.</text>
</comment>
<name>A0A2Z2MI64_9EURY</name>
<feature type="binding site" evidence="6">
    <location>
        <position position="6"/>
    </location>
    <ligand>
        <name>Mg(2+)</name>
        <dbReference type="ChEBI" id="CHEBI:18420"/>
    </ligand>
</feature>
<dbReference type="GO" id="GO:0000287">
    <property type="term" value="F:magnesium ion binding"/>
    <property type="evidence" value="ECO:0007669"/>
    <property type="project" value="UniProtKB-UniRule"/>
</dbReference>
<keyword evidence="3 6" id="KW-0479">Metal-binding</keyword>
<dbReference type="RefSeq" id="WP_088855309.1">
    <property type="nucleotide sequence ID" value="NZ_CP015103.1"/>
</dbReference>
<comment type="cofactor">
    <cofactor evidence="6">
        <name>Mg(2+)</name>
        <dbReference type="ChEBI" id="CHEBI:18420"/>
    </cofactor>
</comment>
<feature type="domain" description="PIN" evidence="7">
    <location>
        <begin position="28"/>
        <end position="132"/>
    </location>
</feature>
<organism evidence="8 9">
    <name type="scientific">Thermococcus siculi</name>
    <dbReference type="NCBI Taxonomy" id="72803"/>
    <lineage>
        <taxon>Archaea</taxon>
        <taxon>Methanobacteriati</taxon>
        <taxon>Methanobacteriota</taxon>
        <taxon>Thermococci</taxon>
        <taxon>Thermococcales</taxon>
        <taxon>Thermococcaceae</taxon>
        <taxon>Thermococcus</taxon>
    </lineage>
</organism>
<gene>
    <name evidence="6" type="primary">vapC</name>
    <name evidence="8" type="ORF">A3L11_02045</name>
</gene>
<dbReference type="OrthoDB" id="148235at2157"/>
<sequence>MGVVLDSSVVLKALIAPPRNLKEDVLKRELETHRKCRLVLERIEERGIETHAPAVIIVEVAGVIRRITGDEYRASLAGDTLENSFILHYDSEILEKAREVATITGASGFDAYFIATARLLNLPLITDDKGMHLRARELGVDSLLVRESTPEMIENLLR</sequence>
<dbReference type="EMBL" id="CP015103">
    <property type="protein sequence ID" value="ASJ08069.1"/>
    <property type="molecule type" value="Genomic_DNA"/>
</dbReference>
<proteinExistence type="inferred from homology"/>
<dbReference type="GO" id="GO:0090729">
    <property type="term" value="F:toxin activity"/>
    <property type="evidence" value="ECO:0007669"/>
    <property type="project" value="UniProtKB-KW"/>
</dbReference>
<dbReference type="HAMAP" id="MF_00265">
    <property type="entry name" value="VapC_Nob1"/>
    <property type="match status" value="1"/>
</dbReference>
<dbReference type="InterPro" id="IPR022907">
    <property type="entry name" value="VapC_family"/>
</dbReference>
<dbReference type="AlphaFoldDB" id="A0A2Z2MI64"/>
<feature type="binding site" evidence="6">
    <location>
        <position position="110"/>
    </location>
    <ligand>
        <name>Mg(2+)</name>
        <dbReference type="ChEBI" id="CHEBI:18420"/>
    </ligand>
</feature>
<keyword evidence="6" id="KW-0800">Toxin</keyword>
<protein>
    <recommendedName>
        <fullName evidence="6">Ribonuclease VapC</fullName>
        <shortName evidence="6">RNase VapC</shortName>
        <ecNumber evidence="6">3.1.-.-</ecNumber>
    </recommendedName>
    <alternativeName>
        <fullName evidence="6">Putative toxin VapC</fullName>
    </alternativeName>
</protein>
<keyword evidence="4 6" id="KW-0378">Hydrolase</keyword>
<dbReference type="KEGG" id="tsl:A3L11_02045"/>
<keyword evidence="2 6" id="KW-0540">Nuclease</keyword>
<keyword evidence="5 6" id="KW-0460">Magnesium</keyword>
<dbReference type="InterPro" id="IPR044153">
    <property type="entry name" value="PIN_Pae0151-like"/>
</dbReference>
<dbReference type="InterPro" id="IPR051619">
    <property type="entry name" value="TypeII_TA_RNase_PINc/VapC"/>
</dbReference>
<evidence type="ECO:0000256" key="6">
    <source>
        <dbReference type="HAMAP-Rule" id="MF_00265"/>
    </source>
</evidence>
<dbReference type="Pfam" id="PF01850">
    <property type="entry name" value="PIN"/>
    <property type="match status" value="1"/>
</dbReference>